<feature type="transmembrane region" description="Helical" evidence="7">
    <location>
        <begin position="77"/>
        <end position="101"/>
    </location>
</feature>
<dbReference type="GO" id="GO:0055085">
    <property type="term" value="P:transmembrane transport"/>
    <property type="evidence" value="ECO:0007669"/>
    <property type="project" value="InterPro"/>
</dbReference>
<dbReference type="OrthoDB" id="7852521at2"/>
<dbReference type="RefSeq" id="WP_143535684.1">
    <property type="nucleotide sequence ID" value="NZ_FWFZ01000040.1"/>
</dbReference>
<feature type="transmembrane region" description="Helical" evidence="7">
    <location>
        <begin position="366"/>
        <end position="392"/>
    </location>
</feature>
<feature type="transmembrane region" description="Helical" evidence="7">
    <location>
        <begin position="490"/>
        <end position="511"/>
    </location>
</feature>
<feature type="transmembrane region" description="Helical" evidence="7">
    <location>
        <begin position="122"/>
        <end position="143"/>
    </location>
</feature>
<dbReference type="Gene3D" id="1.10.3720.10">
    <property type="entry name" value="MetI-like"/>
    <property type="match status" value="2"/>
</dbReference>
<evidence type="ECO:0000256" key="7">
    <source>
        <dbReference type="RuleBase" id="RU363032"/>
    </source>
</evidence>
<feature type="transmembrane region" description="Helical" evidence="7">
    <location>
        <begin position="163"/>
        <end position="185"/>
    </location>
</feature>
<evidence type="ECO:0000313" key="10">
    <source>
        <dbReference type="Proteomes" id="UP000193900"/>
    </source>
</evidence>
<keyword evidence="6 7" id="KW-0472">Membrane</keyword>
<dbReference type="PANTHER" id="PTHR30183">
    <property type="entry name" value="MOLYBDENUM TRANSPORT SYSTEM PERMEASE PROTEIN MODB"/>
    <property type="match status" value="1"/>
</dbReference>
<feature type="transmembrane region" description="Helical" evidence="7">
    <location>
        <begin position="313"/>
        <end position="346"/>
    </location>
</feature>
<evidence type="ECO:0000259" key="8">
    <source>
        <dbReference type="PROSITE" id="PS50928"/>
    </source>
</evidence>
<name>A0A1Y5U3F8_9RHOB</name>
<proteinExistence type="inferred from homology"/>
<comment type="similarity">
    <text evidence="7">Belongs to the binding-protein-dependent transport system permease family.</text>
</comment>
<feature type="transmembrane region" description="Helical" evidence="7">
    <location>
        <begin position="436"/>
        <end position="457"/>
    </location>
</feature>
<evidence type="ECO:0000256" key="3">
    <source>
        <dbReference type="ARBA" id="ARBA00022475"/>
    </source>
</evidence>
<accession>A0A1Y5U3F8</accession>
<dbReference type="Pfam" id="PF00528">
    <property type="entry name" value="BPD_transp_1"/>
    <property type="match status" value="1"/>
</dbReference>
<evidence type="ECO:0000256" key="5">
    <source>
        <dbReference type="ARBA" id="ARBA00022989"/>
    </source>
</evidence>
<evidence type="ECO:0000256" key="2">
    <source>
        <dbReference type="ARBA" id="ARBA00022448"/>
    </source>
</evidence>
<feature type="transmembrane region" description="Helical" evidence="7">
    <location>
        <begin position="264"/>
        <end position="292"/>
    </location>
</feature>
<dbReference type="AlphaFoldDB" id="A0A1Y5U3F8"/>
<dbReference type="GO" id="GO:0005886">
    <property type="term" value="C:plasma membrane"/>
    <property type="evidence" value="ECO:0007669"/>
    <property type="project" value="UniProtKB-SubCell"/>
</dbReference>
<dbReference type="PROSITE" id="PS50928">
    <property type="entry name" value="ABC_TM1"/>
    <property type="match status" value="2"/>
</dbReference>
<feature type="transmembrane region" description="Helical" evidence="7">
    <location>
        <begin position="20"/>
        <end position="39"/>
    </location>
</feature>
<dbReference type="InterPro" id="IPR035906">
    <property type="entry name" value="MetI-like_sf"/>
</dbReference>
<dbReference type="PANTHER" id="PTHR30183:SF6">
    <property type="entry name" value="INNER MEMBRANE ABC TRANSPORTER PERMEASE PROTEIN YNJC"/>
    <property type="match status" value="1"/>
</dbReference>
<evidence type="ECO:0000256" key="6">
    <source>
        <dbReference type="ARBA" id="ARBA00023136"/>
    </source>
</evidence>
<protein>
    <submittedName>
        <fullName evidence="9">Inner membrane ABC transporter permease protein YnjC</fullName>
    </submittedName>
</protein>
<comment type="subcellular location">
    <subcellularLocation>
        <location evidence="1 7">Cell membrane</location>
        <topology evidence="1 7">Multi-pass membrane protein</topology>
    </subcellularLocation>
</comment>
<dbReference type="CDD" id="cd06261">
    <property type="entry name" value="TM_PBP2"/>
    <property type="match status" value="2"/>
</dbReference>
<gene>
    <name evidence="9" type="primary">ynjC</name>
    <name evidence="9" type="ORF">ROA7023_04134</name>
</gene>
<keyword evidence="10" id="KW-1185">Reference proteome</keyword>
<evidence type="ECO:0000256" key="4">
    <source>
        <dbReference type="ARBA" id="ARBA00022692"/>
    </source>
</evidence>
<organism evidence="9 10">
    <name type="scientific">Roseisalinus antarcticus</name>
    <dbReference type="NCBI Taxonomy" id="254357"/>
    <lineage>
        <taxon>Bacteria</taxon>
        <taxon>Pseudomonadati</taxon>
        <taxon>Pseudomonadota</taxon>
        <taxon>Alphaproteobacteria</taxon>
        <taxon>Rhodobacterales</taxon>
        <taxon>Roseobacteraceae</taxon>
        <taxon>Roseisalinus</taxon>
    </lineage>
</organism>
<reference evidence="9 10" key="1">
    <citation type="submission" date="2017-03" db="EMBL/GenBank/DDBJ databases">
        <authorList>
            <person name="Afonso C.L."/>
            <person name="Miller P.J."/>
            <person name="Scott M.A."/>
            <person name="Spackman E."/>
            <person name="Goraichik I."/>
            <person name="Dimitrov K.M."/>
            <person name="Suarez D.L."/>
            <person name="Swayne D.E."/>
        </authorList>
    </citation>
    <scope>NUCLEOTIDE SEQUENCE [LARGE SCALE GENOMIC DNA]</scope>
    <source>
        <strain evidence="9 10">CECT 7023</strain>
    </source>
</reference>
<keyword evidence="4 7" id="KW-0812">Transmembrane</keyword>
<feature type="transmembrane region" description="Helical" evidence="7">
    <location>
        <begin position="542"/>
        <end position="565"/>
    </location>
</feature>
<keyword evidence="2 7" id="KW-0813">Transport</keyword>
<dbReference type="Proteomes" id="UP000193900">
    <property type="component" value="Unassembled WGS sequence"/>
</dbReference>
<keyword evidence="5 7" id="KW-1133">Transmembrane helix</keyword>
<feature type="transmembrane region" description="Helical" evidence="7">
    <location>
        <begin position="404"/>
        <end position="430"/>
    </location>
</feature>
<keyword evidence="3" id="KW-1003">Cell membrane</keyword>
<evidence type="ECO:0000313" key="9">
    <source>
        <dbReference type="EMBL" id="SLN76255.1"/>
    </source>
</evidence>
<feature type="transmembrane region" description="Helical" evidence="7">
    <location>
        <begin position="222"/>
        <end position="244"/>
    </location>
</feature>
<evidence type="ECO:0000256" key="1">
    <source>
        <dbReference type="ARBA" id="ARBA00004651"/>
    </source>
</evidence>
<feature type="domain" description="ABC transmembrane type-1" evidence="8">
    <location>
        <begin position="370"/>
        <end position="561"/>
    </location>
</feature>
<sequence>MGKALHAVTAHRADGRLLRAAVLVTVALGLVLPIAAGLWQTGRAGAGLMPAIGATEASLAPFQQLINLPGFATALRLTLVTGLGATALSILLAVGVCAATHGRMSARASGRLLTPFLAAPHAAMAIGLAFLLSPSGWIARALAPVLGWDLPPMWATVNDPGGVALILGLMIKEVPFLLLVILSALSQLPVRQHLAAGRSLGYGRGIVWIKVIMPQVWPLIRLPVMVVLAYSLSVVDMALILGPSNPPTLAVLLLRLFTAPDIELMLPASAGALVQALLVAAAFALLWLLEGAGRAIGRWWVRRGGRGLSAEPGLWLSTALSAALFAAGAAAMLSLLVWSLAWRWPWPGLLPESWSLRAWSTPGSGWAAALGNTLILAAFTTALSLVLAIAWLEGEDRARRGRAGWAEALIYLPLLVPQIGFLFGLNVLFLRLGLSGGYLAVIWAQALFVFPYVMIALSDPWRALDPRLVRAAGSLGAGPWRRLFTVKLPVLLTPILTAAAIGVAVSVAQYLPTLFMGAGRIATLTTDAVTLSASSDRRVTGVYATLQAGLPFAAYGAALLIPALLHRNRRGLQAGGAP</sequence>
<feature type="domain" description="ABC transmembrane type-1" evidence="8">
    <location>
        <begin position="75"/>
        <end position="286"/>
    </location>
</feature>
<dbReference type="InterPro" id="IPR000515">
    <property type="entry name" value="MetI-like"/>
</dbReference>
<dbReference type="SUPFAM" id="SSF161098">
    <property type="entry name" value="MetI-like"/>
    <property type="match status" value="2"/>
</dbReference>
<dbReference type="EMBL" id="FWFZ01000040">
    <property type="protein sequence ID" value="SLN76255.1"/>
    <property type="molecule type" value="Genomic_DNA"/>
</dbReference>